<evidence type="ECO:0000313" key="4">
    <source>
        <dbReference type="RefSeq" id="XP_039118429.1"/>
    </source>
</evidence>
<proteinExistence type="predicted"/>
<reference evidence="4" key="1">
    <citation type="submission" date="2025-08" db="UniProtKB">
        <authorList>
            <consortium name="RefSeq"/>
        </authorList>
    </citation>
    <scope>IDENTIFICATION</scope>
</reference>
<evidence type="ECO:0000256" key="2">
    <source>
        <dbReference type="SAM" id="Phobius"/>
    </source>
</evidence>
<dbReference type="RefSeq" id="XP_039118429.1">
    <property type="nucleotide sequence ID" value="XM_039262495.1"/>
</dbReference>
<dbReference type="PANTHER" id="PTHR35490">
    <property type="entry name" value="BACTERIOPHAGE N4 ADSORPTION B PROTEIN"/>
    <property type="match status" value="1"/>
</dbReference>
<gene>
    <name evidence="4" type="primary">LOC120254390</name>
</gene>
<feature type="transmembrane region" description="Helical" evidence="2">
    <location>
        <begin position="340"/>
        <end position="362"/>
    </location>
</feature>
<dbReference type="PANTHER" id="PTHR35490:SF3">
    <property type="entry name" value="(WILD MALAYSIAN BANANA) HYPOTHETICAL PROTEIN"/>
    <property type="match status" value="1"/>
</dbReference>
<protein>
    <submittedName>
        <fullName evidence="4">Uncharacterized protein LOC120254390</fullName>
    </submittedName>
</protein>
<feature type="region of interest" description="Disordered" evidence="1">
    <location>
        <begin position="20"/>
        <end position="42"/>
    </location>
</feature>
<dbReference type="Proteomes" id="UP001515500">
    <property type="component" value="Unplaced"/>
</dbReference>
<organism evidence="3 4">
    <name type="scientific">Dioscorea cayennensis subsp. rotundata</name>
    <name type="common">White Guinea yam</name>
    <name type="synonym">Dioscorea rotundata</name>
    <dbReference type="NCBI Taxonomy" id="55577"/>
    <lineage>
        <taxon>Eukaryota</taxon>
        <taxon>Viridiplantae</taxon>
        <taxon>Streptophyta</taxon>
        <taxon>Embryophyta</taxon>
        <taxon>Tracheophyta</taxon>
        <taxon>Spermatophyta</taxon>
        <taxon>Magnoliopsida</taxon>
        <taxon>Liliopsida</taxon>
        <taxon>Dioscoreales</taxon>
        <taxon>Dioscoreaceae</taxon>
        <taxon>Dioscorea</taxon>
    </lineage>
</organism>
<accession>A0AB40AUN1</accession>
<keyword evidence="3" id="KW-1185">Reference proteome</keyword>
<keyword evidence="2" id="KW-0812">Transmembrane</keyword>
<name>A0AB40AUN1_DIOCR</name>
<evidence type="ECO:0000313" key="3">
    <source>
        <dbReference type="Proteomes" id="UP001515500"/>
    </source>
</evidence>
<keyword evidence="2" id="KW-1133">Transmembrane helix</keyword>
<dbReference type="AlphaFoldDB" id="A0AB40AUN1"/>
<dbReference type="GeneID" id="120254390"/>
<sequence>MPTIAAIALDSCLHRKNGIVDDDDDHHHHHHRNSKSPHPHPSFFPALYATPVSVQIADSSPTPDFPNPYLLNHKRRDCVLPAAHHGRVQPDHDPDEADETSIRTEGYQAAAAEMSTPDCKGSGMESDQDDDVIDDFFDLRDSMSVISSSEAEDGGDNVRHPRCSTRSVYTEHSDFYDAEEFLSDCSISRPSLASSNFEVALQSLRLSLFEETEKRKGAEEALLHMHKQWQKLLTYFSQLGLSLPDIQVSGNLCSEIDPEPICQEIVVTRLVSEAVQRGVIRAEIEAIAEAVIEEKNYEISRLRDRLQYYEAVNHEMSQRNQEVIEFARQRRQRRNTRQKWVWACIGFSITVGVSLFGCSYIPNFGKDQLHDSSSDASSGIMETQKI</sequence>
<feature type="compositionally biased region" description="Basic residues" evidence="1">
    <location>
        <begin position="27"/>
        <end position="38"/>
    </location>
</feature>
<evidence type="ECO:0000256" key="1">
    <source>
        <dbReference type="SAM" id="MobiDB-lite"/>
    </source>
</evidence>
<keyword evidence="2" id="KW-0472">Membrane</keyword>